<dbReference type="GO" id="GO:0005525">
    <property type="term" value="F:GTP binding"/>
    <property type="evidence" value="ECO:0007669"/>
    <property type="project" value="UniProtKB-KW"/>
</dbReference>
<protein>
    <submittedName>
        <fullName evidence="5">Ras-related protein Rab-27B (C25KG)</fullName>
    </submittedName>
</protein>
<dbReference type="Gene3D" id="3.40.50.300">
    <property type="entry name" value="P-loop containing nucleotide triphosphate hydrolases"/>
    <property type="match status" value="1"/>
</dbReference>
<dbReference type="InterPro" id="IPR027417">
    <property type="entry name" value="P-loop_NTPase"/>
</dbReference>
<dbReference type="PANTHER" id="PTHR47977">
    <property type="entry name" value="RAS-RELATED PROTEIN RAB"/>
    <property type="match status" value="1"/>
</dbReference>
<proteinExistence type="predicted"/>
<dbReference type="Pfam" id="PF00071">
    <property type="entry name" value="Ras"/>
    <property type="match status" value="1"/>
</dbReference>
<keyword evidence="6" id="KW-1185">Reference proteome</keyword>
<dbReference type="OrthoDB" id="8830751at2759"/>
<dbReference type="SUPFAM" id="SSF52540">
    <property type="entry name" value="P-loop containing nucleoside triphosphate hydrolases"/>
    <property type="match status" value="1"/>
</dbReference>
<dbReference type="InterPro" id="IPR001806">
    <property type="entry name" value="Small_GTPase"/>
</dbReference>
<reference evidence="4" key="2">
    <citation type="submission" date="2024-04" db="EMBL/GenBank/DDBJ databases">
        <authorList>
            <person name="Chen Y."/>
            <person name="Shah S."/>
            <person name="Dougan E. K."/>
            <person name="Thang M."/>
            <person name="Chan C."/>
        </authorList>
    </citation>
    <scope>NUCLEOTIDE SEQUENCE [LARGE SCALE GENOMIC DNA]</scope>
</reference>
<dbReference type="PROSITE" id="PS51421">
    <property type="entry name" value="RAS"/>
    <property type="match status" value="1"/>
</dbReference>
<dbReference type="EMBL" id="CAMXCT010000213">
    <property type="protein sequence ID" value="CAI3975592.1"/>
    <property type="molecule type" value="Genomic_DNA"/>
</dbReference>
<dbReference type="InterPro" id="IPR050227">
    <property type="entry name" value="Rab"/>
</dbReference>
<evidence type="ECO:0000313" key="3">
    <source>
        <dbReference type="EMBL" id="CAI3975592.1"/>
    </source>
</evidence>
<accession>A0A9P1FIW2</accession>
<evidence type="ECO:0000256" key="2">
    <source>
        <dbReference type="ARBA" id="ARBA00023134"/>
    </source>
</evidence>
<dbReference type="EMBL" id="CAMXCT030000213">
    <property type="protein sequence ID" value="CAL4762904.1"/>
    <property type="molecule type" value="Genomic_DNA"/>
</dbReference>
<dbReference type="PRINTS" id="PR00449">
    <property type="entry name" value="RASTRNSFRMNG"/>
</dbReference>
<sequence length="294" mass="33310">GGCQNSKKVDVLVLQASGEAIFNDPLPQKTTIWELQKYISAKESSCPNKLALLHGSQVLGPGVKLEELQLDVLELSVVRKPQREVIIYTPKQESNELKLQKCIILGEANSGKTQFLRALAGDTFSEEQSCSCGLDFRVLHVASREEVDKVDRKVKIKFWSARGMDRLPECFKNTFFDDAEGYFAVFNLAKMETFTRIRELVSRFRRAVPCPHARRCAMLIGTHADVKRDRRQVSEEEAIRLASELDCVYQEVSSKTRHGIDEALQTWFDLYFDTYQDVGITVVMPSERGTPALD</sequence>
<feature type="non-terminal residue" evidence="3">
    <location>
        <position position="294"/>
    </location>
</feature>
<evidence type="ECO:0000313" key="4">
    <source>
        <dbReference type="EMBL" id="CAL1128967.1"/>
    </source>
</evidence>
<keyword evidence="2" id="KW-0342">GTP-binding</keyword>
<name>A0A9P1FIW2_9DINO</name>
<dbReference type="EMBL" id="CAMXCT020000213">
    <property type="protein sequence ID" value="CAL1128967.1"/>
    <property type="molecule type" value="Genomic_DNA"/>
</dbReference>
<evidence type="ECO:0000256" key="1">
    <source>
        <dbReference type="ARBA" id="ARBA00022741"/>
    </source>
</evidence>
<reference evidence="3" key="1">
    <citation type="submission" date="2022-10" db="EMBL/GenBank/DDBJ databases">
        <authorList>
            <person name="Chen Y."/>
            <person name="Dougan E. K."/>
            <person name="Chan C."/>
            <person name="Rhodes N."/>
            <person name="Thang M."/>
        </authorList>
    </citation>
    <scope>NUCLEOTIDE SEQUENCE</scope>
</reference>
<comment type="caution">
    <text evidence="3">The sequence shown here is derived from an EMBL/GenBank/DDBJ whole genome shotgun (WGS) entry which is preliminary data.</text>
</comment>
<evidence type="ECO:0000313" key="6">
    <source>
        <dbReference type="Proteomes" id="UP001152797"/>
    </source>
</evidence>
<dbReference type="GO" id="GO:0003924">
    <property type="term" value="F:GTPase activity"/>
    <property type="evidence" value="ECO:0007669"/>
    <property type="project" value="InterPro"/>
</dbReference>
<dbReference type="AlphaFoldDB" id="A0A9P1FIW2"/>
<gene>
    <name evidence="3" type="ORF">C1SCF055_LOCUS3891</name>
</gene>
<dbReference type="Proteomes" id="UP001152797">
    <property type="component" value="Unassembled WGS sequence"/>
</dbReference>
<dbReference type="PROSITE" id="PS51419">
    <property type="entry name" value="RAB"/>
    <property type="match status" value="1"/>
</dbReference>
<keyword evidence="1" id="KW-0547">Nucleotide-binding</keyword>
<evidence type="ECO:0000313" key="5">
    <source>
        <dbReference type="EMBL" id="CAL4762904.1"/>
    </source>
</evidence>
<organism evidence="3">
    <name type="scientific">Cladocopium goreaui</name>
    <dbReference type="NCBI Taxonomy" id="2562237"/>
    <lineage>
        <taxon>Eukaryota</taxon>
        <taxon>Sar</taxon>
        <taxon>Alveolata</taxon>
        <taxon>Dinophyceae</taxon>
        <taxon>Suessiales</taxon>
        <taxon>Symbiodiniaceae</taxon>
        <taxon>Cladocopium</taxon>
    </lineage>
</organism>
<dbReference type="SMART" id="SM00175">
    <property type="entry name" value="RAB"/>
    <property type="match status" value="1"/>
</dbReference>